<evidence type="ECO:0000259" key="3">
    <source>
        <dbReference type="Pfam" id="PF02014"/>
    </source>
</evidence>
<evidence type="ECO:0000313" key="5">
    <source>
        <dbReference type="Proteomes" id="UP001209878"/>
    </source>
</evidence>
<dbReference type="InterPro" id="IPR042307">
    <property type="entry name" value="Reeler_sf"/>
</dbReference>
<feature type="domain" description="Reelin" evidence="3">
    <location>
        <begin position="8"/>
        <end position="106"/>
    </location>
</feature>
<keyword evidence="5" id="KW-1185">Reference proteome</keyword>
<keyword evidence="2" id="KW-0812">Transmembrane</keyword>
<dbReference type="Proteomes" id="UP001209878">
    <property type="component" value="Unassembled WGS sequence"/>
</dbReference>
<protein>
    <recommendedName>
        <fullName evidence="3">Reelin domain-containing protein</fullName>
    </recommendedName>
</protein>
<sequence>MVLKFKKQRQQRHLVAVTLSGRQPFVGFILRARFVTESDCIDSSPDERLNGSVGEWVGHVARSVTVTCVDGQDVATHSDVRPKTRVSFVWTSRSAYAPVQFLATVFPDSLRHRTEVTSSVLLPNAHVAILNRFERDVNGETPNQEGGIHSVDGTSEPPTASNEDTSAQTVTNDEQADDVTGHGSYNSRAIFYLCTIIASFVGTLTVFSLLLV</sequence>
<dbReference type="AlphaFoldDB" id="A0AAD9NT82"/>
<proteinExistence type="predicted"/>
<evidence type="ECO:0000256" key="1">
    <source>
        <dbReference type="SAM" id="MobiDB-lite"/>
    </source>
</evidence>
<feature type="compositionally biased region" description="Polar residues" evidence="1">
    <location>
        <begin position="152"/>
        <end position="173"/>
    </location>
</feature>
<evidence type="ECO:0000313" key="4">
    <source>
        <dbReference type="EMBL" id="KAK2181510.1"/>
    </source>
</evidence>
<name>A0AAD9NT82_RIDPI</name>
<keyword evidence="2" id="KW-1133">Transmembrane helix</keyword>
<feature type="transmembrane region" description="Helical" evidence="2">
    <location>
        <begin position="190"/>
        <end position="211"/>
    </location>
</feature>
<dbReference type="Pfam" id="PF02014">
    <property type="entry name" value="Reeler"/>
    <property type="match status" value="1"/>
</dbReference>
<reference evidence="4" key="1">
    <citation type="journal article" date="2023" name="Mol. Biol. Evol.">
        <title>Third-Generation Sequencing Reveals the Adaptive Role of the Epigenome in Three Deep-Sea Polychaetes.</title>
        <authorList>
            <person name="Perez M."/>
            <person name="Aroh O."/>
            <person name="Sun Y."/>
            <person name="Lan Y."/>
            <person name="Juniper S.K."/>
            <person name="Young C.R."/>
            <person name="Angers B."/>
            <person name="Qian P.Y."/>
        </authorList>
    </citation>
    <scope>NUCLEOTIDE SEQUENCE</scope>
    <source>
        <strain evidence="4">R07B-5</strain>
    </source>
</reference>
<gene>
    <name evidence="4" type="ORF">NP493_394g02051</name>
</gene>
<keyword evidence="2" id="KW-0472">Membrane</keyword>
<dbReference type="Gene3D" id="2.60.40.4060">
    <property type="entry name" value="Reeler domain"/>
    <property type="match status" value="1"/>
</dbReference>
<feature type="region of interest" description="Disordered" evidence="1">
    <location>
        <begin position="136"/>
        <end position="179"/>
    </location>
</feature>
<accession>A0AAD9NT82</accession>
<comment type="caution">
    <text evidence="4">The sequence shown here is derived from an EMBL/GenBank/DDBJ whole genome shotgun (WGS) entry which is preliminary data.</text>
</comment>
<organism evidence="4 5">
    <name type="scientific">Ridgeia piscesae</name>
    <name type="common">Tubeworm</name>
    <dbReference type="NCBI Taxonomy" id="27915"/>
    <lineage>
        <taxon>Eukaryota</taxon>
        <taxon>Metazoa</taxon>
        <taxon>Spiralia</taxon>
        <taxon>Lophotrochozoa</taxon>
        <taxon>Annelida</taxon>
        <taxon>Polychaeta</taxon>
        <taxon>Sedentaria</taxon>
        <taxon>Canalipalpata</taxon>
        <taxon>Sabellida</taxon>
        <taxon>Siboglinidae</taxon>
        <taxon>Ridgeia</taxon>
    </lineage>
</organism>
<dbReference type="EMBL" id="JAODUO010000394">
    <property type="protein sequence ID" value="KAK2181510.1"/>
    <property type="molecule type" value="Genomic_DNA"/>
</dbReference>
<evidence type="ECO:0000256" key="2">
    <source>
        <dbReference type="SAM" id="Phobius"/>
    </source>
</evidence>
<dbReference type="InterPro" id="IPR002861">
    <property type="entry name" value="Reeler_dom"/>
</dbReference>